<comment type="similarity">
    <text evidence="16">Belongs to the G-protein coupled receptor 1 family.</text>
</comment>
<dbReference type="SUPFAM" id="SSF81321">
    <property type="entry name" value="Family A G protein-coupled receptor-like"/>
    <property type="match status" value="1"/>
</dbReference>
<evidence type="ECO:0000256" key="8">
    <source>
        <dbReference type="ARBA" id="ARBA00023139"/>
    </source>
</evidence>
<keyword evidence="8" id="KW-0564">Palmitate</keyword>
<keyword evidence="12 16" id="KW-0807">Transducer</keyword>
<evidence type="ECO:0000256" key="3">
    <source>
        <dbReference type="ARBA" id="ARBA00022475"/>
    </source>
</evidence>
<organism evidence="20 21">
    <name type="scientific">Potamilus streckersoni</name>
    <dbReference type="NCBI Taxonomy" id="2493646"/>
    <lineage>
        <taxon>Eukaryota</taxon>
        <taxon>Metazoa</taxon>
        <taxon>Spiralia</taxon>
        <taxon>Lophotrochozoa</taxon>
        <taxon>Mollusca</taxon>
        <taxon>Bivalvia</taxon>
        <taxon>Autobranchia</taxon>
        <taxon>Heteroconchia</taxon>
        <taxon>Palaeoheterodonta</taxon>
        <taxon>Unionida</taxon>
        <taxon>Unionoidea</taxon>
        <taxon>Unionidae</taxon>
        <taxon>Ambleminae</taxon>
        <taxon>Lampsilini</taxon>
        <taxon>Potamilus</taxon>
    </lineage>
</organism>
<name>A0AAE0SKJ7_9BIVA</name>
<keyword evidence="5 18" id="KW-1133">Transmembrane helix</keyword>
<evidence type="ECO:0000256" key="5">
    <source>
        <dbReference type="ARBA" id="ARBA00022989"/>
    </source>
</evidence>
<comment type="subcellular location">
    <subcellularLocation>
        <location evidence="1">Cell membrane</location>
        <topology evidence="1">Multi-pass membrane protein</topology>
    </subcellularLocation>
</comment>
<keyword evidence="4 16" id="KW-0812">Transmembrane</keyword>
<keyword evidence="3" id="KW-1003">Cell membrane</keyword>
<keyword evidence="10 16" id="KW-0675">Receptor</keyword>
<feature type="transmembrane region" description="Helical" evidence="18">
    <location>
        <begin position="180"/>
        <end position="202"/>
    </location>
</feature>
<evidence type="ECO:0000256" key="11">
    <source>
        <dbReference type="ARBA" id="ARBA00023180"/>
    </source>
</evidence>
<dbReference type="GO" id="GO:0005886">
    <property type="term" value="C:plasma membrane"/>
    <property type="evidence" value="ECO:0007669"/>
    <property type="project" value="UniProtKB-SubCell"/>
</dbReference>
<comment type="caution">
    <text evidence="20">The sequence shown here is derived from an EMBL/GenBank/DDBJ whole genome shotgun (WGS) entry which is preliminary data.</text>
</comment>
<keyword evidence="7 18" id="KW-0472">Membrane</keyword>
<feature type="region of interest" description="Disordered" evidence="17">
    <location>
        <begin position="274"/>
        <end position="305"/>
    </location>
</feature>
<dbReference type="PRINTS" id="PR00527">
    <property type="entry name" value="GASTRINR"/>
</dbReference>
<keyword evidence="9" id="KW-1015">Disulfide bond</keyword>
<evidence type="ECO:0000256" key="16">
    <source>
        <dbReference type="RuleBase" id="RU000688"/>
    </source>
</evidence>
<evidence type="ECO:0000313" key="20">
    <source>
        <dbReference type="EMBL" id="KAK3593577.1"/>
    </source>
</evidence>
<dbReference type="AlphaFoldDB" id="A0AAE0SKJ7"/>
<accession>A0AAE0SKJ7</accession>
<evidence type="ECO:0000259" key="19">
    <source>
        <dbReference type="PROSITE" id="PS50262"/>
    </source>
</evidence>
<evidence type="ECO:0000256" key="1">
    <source>
        <dbReference type="ARBA" id="ARBA00004651"/>
    </source>
</evidence>
<dbReference type="InterPro" id="IPR000276">
    <property type="entry name" value="GPCR_Rhodpsn"/>
</dbReference>
<evidence type="ECO:0000256" key="10">
    <source>
        <dbReference type="ARBA" id="ARBA00023170"/>
    </source>
</evidence>
<dbReference type="PANTHER" id="PTHR24238">
    <property type="entry name" value="G-PROTEIN COUPLED RECEPTOR"/>
    <property type="match status" value="1"/>
</dbReference>
<feature type="transmembrane region" description="Helical" evidence="18">
    <location>
        <begin position="329"/>
        <end position="349"/>
    </location>
</feature>
<gene>
    <name evidence="20" type="ORF">CHS0354_018668</name>
</gene>
<evidence type="ECO:0000256" key="6">
    <source>
        <dbReference type="ARBA" id="ARBA00023040"/>
    </source>
</evidence>
<keyword evidence="13" id="KW-0449">Lipoprotein</keyword>
<evidence type="ECO:0000256" key="12">
    <source>
        <dbReference type="ARBA" id="ARBA00023224"/>
    </source>
</evidence>
<keyword evidence="6 16" id="KW-0297">G-protein coupled receptor</keyword>
<feature type="transmembrane region" description="Helical" evidence="18">
    <location>
        <begin position="222"/>
        <end position="243"/>
    </location>
</feature>
<comment type="function">
    <text evidence="14">Receptor for gastrin and cholecystokinin. The CCK-B receptors occur throughout the central nervous system where they modulate anxiety, analgesia, arousal, and neuroleptic activity. This receptor mediates its action by association with G proteins that activate a phosphatidylinositol-calcium second messenger system.</text>
</comment>
<dbReference type="Pfam" id="PF00001">
    <property type="entry name" value="7tm_1"/>
    <property type="match status" value="1"/>
</dbReference>
<reference evidence="20" key="2">
    <citation type="journal article" date="2021" name="Genome Biol. Evol.">
        <title>Developing a high-quality reference genome for a parasitic bivalve with doubly uniparental inheritance (Bivalvia: Unionida).</title>
        <authorList>
            <person name="Smith C.H."/>
        </authorList>
    </citation>
    <scope>NUCLEOTIDE SEQUENCE</scope>
    <source>
        <strain evidence="20">CHS0354</strain>
        <tissue evidence="20">Mantle</tissue>
    </source>
</reference>
<evidence type="ECO:0000256" key="9">
    <source>
        <dbReference type="ARBA" id="ARBA00023157"/>
    </source>
</evidence>
<evidence type="ECO:0000256" key="13">
    <source>
        <dbReference type="ARBA" id="ARBA00023288"/>
    </source>
</evidence>
<evidence type="ECO:0000256" key="14">
    <source>
        <dbReference type="ARBA" id="ARBA00025402"/>
    </source>
</evidence>
<reference evidence="20" key="3">
    <citation type="submission" date="2023-05" db="EMBL/GenBank/DDBJ databases">
        <authorList>
            <person name="Smith C.H."/>
        </authorList>
    </citation>
    <scope>NUCLEOTIDE SEQUENCE</scope>
    <source>
        <strain evidence="20">CHS0354</strain>
        <tissue evidence="20">Mantle</tissue>
    </source>
</reference>
<feature type="transmembrane region" description="Helical" evidence="18">
    <location>
        <begin position="97"/>
        <end position="117"/>
    </location>
</feature>
<keyword evidence="21" id="KW-1185">Reference proteome</keyword>
<evidence type="ECO:0000256" key="18">
    <source>
        <dbReference type="SAM" id="Phobius"/>
    </source>
</evidence>
<dbReference type="GO" id="GO:0008188">
    <property type="term" value="F:neuropeptide receptor activity"/>
    <property type="evidence" value="ECO:0007669"/>
    <property type="project" value="TreeGrafter"/>
</dbReference>
<evidence type="ECO:0000256" key="17">
    <source>
        <dbReference type="SAM" id="MobiDB-lite"/>
    </source>
</evidence>
<proteinExistence type="inferred from homology"/>
<evidence type="ECO:0000313" key="21">
    <source>
        <dbReference type="Proteomes" id="UP001195483"/>
    </source>
</evidence>
<dbReference type="SMART" id="SM01381">
    <property type="entry name" value="7TM_GPCR_Srsx"/>
    <property type="match status" value="1"/>
</dbReference>
<evidence type="ECO:0000256" key="15">
    <source>
        <dbReference type="ARBA" id="ARBA00031093"/>
    </source>
</evidence>
<dbReference type="InterPro" id="IPR000314">
    <property type="entry name" value="Gastrin_rcpt"/>
</dbReference>
<evidence type="ECO:0000256" key="2">
    <source>
        <dbReference type="ARBA" id="ARBA00019090"/>
    </source>
</evidence>
<dbReference type="InterPro" id="IPR009126">
    <property type="entry name" value="Cholcskin_rcpt"/>
</dbReference>
<evidence type="ECO:0000256" key="4">
    <source>
        <dbReference type="ARBA" id="ARBA00022692"/>
    </source>
</evidence>
<protein>
    <recommendedName>
        <fullName evidence="2">Gastrin/cholecystokinin type B receptor</fullName>
    </recommendedName>
    <alternativeName>
        <fullName evidence="15">Cholecystokinin-2 receptor</fullName>
    </alternativeName>
</protein>
<dbReference type="PRINTS" id="PR01822">
    <property type="entry name" value="CCYSTOKININR"/>
</dbReference>
<sequence length="447" mass="50778">MDNRTVSTFSTALISTAGEPEAVTYMSGIGNGSSNLSDFKNYSGFYPKEFQYPPLDISGLVRIPLYILIFILAVLGNTLVIVTLIQNKRMRTVTNVFLLNLSISDLLLAVFCMPFTIIPMLLQNFIFGPTICVMIRYLQAVSVSVSCFTLVAISLERYFAICRPLESRKWQTLSHSYKTIAVCWFLAFLFSVPIAIFTKFRWLPHGNAQCREIWDSLALHKAYTLFLDIILLVLPVIVMSLSYGKIAHTLSRGLKMEKQEMEIIDGLNGTNNTGSFGRGSLRDGFGRTIAPSEDTEMGRASKTSKRRFDYHRGIRQSNSEKSRAAKKRVIRMLFVIVLEFFLFWTPVFVIQTWKTFDENNAVKNVSPVLLSIFFLLSYVSSCCNPITYCFMNKKFRQGFISVFRCCWYVKAAKGRSDLPSYACHYSSSRTAISQISAYEKVNESDEM</sequence>
<feature type="transmembrane region" description="Helical" evidence="18">
    <location>
        <begin position="369"/>
        <end position="391"/>
    </location>
</feature>
<dbReference type="Gene3D" id="1.20.1070.10">
    <property type="entry name" value="Rhodopsin 7-helix transmembrane proteins"/>
    <property type="match status" value="1"/>
</dbReference>
<dbReference type="PROSITE" id="PS50262">
    <property type="entry name" value="G_PROTEIN_RECEP_F1_2"/>
    <property type="match status" value="1"/>
</dbReference>
<dbReference type="EMBL" id="JAEAOA010001146">
    <property type="protein sequence ID" value="KAK3593577.1"/>
    <property type="molecule type" value="Genomic_DNA"/>
</dbReference>
<evidence type="ECO:0000256" key="7">
    <source>
        <dbReference type="ARBA" id="ARBA00023136"/>
    </source>
</evidence>
<dbReference type="GO" id="GO:0015054">
    <property type="term" value="F:gastrin receptor activity"/>
    <property type="evidence" value="ECO:0007669"/>
    <property type="project" value="InterPro"/>
</dbReference>
<dbReference type="PANTHER" id="PTHR24238:SF75">
    <property type="entry name" value="CHOLECYSTOKININ-LIKE RECEPTOR AT 17D1-RELATED"/>
    <property type="match status" value="1"/>
</dbReference>
<dbReference type="Proteomes" id="UP001195483">
    <property type="component" value="Unassembled WGS sequence"/>
</dbReference>
<dbReference type="PROSITE" id="PS00237">
    <property type="entry name" value="G_PROTEIN_RECEP_F1_1"/>
    <property type="match status" value="1"/>
</dbReference>
<keyword evidence="11" id="KW-0325">Glycoprotein</keyword>
<feature type="domain" description="G-protein coupled receptors family 1 profile" evidence="19">
    <location>
        <begin position="76"/>
        <end position="388"/>
    </location>
</feature>
<dbReference type="InterPro" id="IPR017452">
    <property type="entry name" value="GPCR_Rhodpsn_7TM"/>
</dbReference>
<feature type="transmembrane region" description="Helical" evidence="18">
    <location>
        <begin position="63"/>
        <end position="85"/>
    </location>
</feature>
<feature type="transmembrane region" description="Helical" evidence="18">
    <location>
        <begin position="137"/>
        <end position="159"/>
    </location>
</feature>
<reference evidence="20" key="1">
    <citation type="journal article" date="2021" name="Genome Biol. Evol.">
        <title>A High-Quality Reference Genome for a Parasitic Bivalve with Doubly Uniparental Inheritance (Bivalvia: Unionida).</title>
        <authorList>
            <person name="Smith C.H."/>
        </authorList>
    </citation>
    <scope>NUCLEOTIDE SEQUENCE</scope>
    <source>
        <strain evidence="20">CHS0354</strain>
    </source>
</reference>
<dbReference type="PRINTS" id="PR00237">
    <property type="entry name" value="GPCRRHODOPSN"/>
</dbReference>